<feature type="compositionally biased region" description="Basic and acidic residues" evidence="1">
    <location>
        <begin position="139"/>
        <end position="148"/>
    </location>
</feature>
<organism evidence="2">
    <name type="scientific">Puccinia triticina (isolate 1-1 / race 1 (BBBD))</name>
    <name type="common">Brown leaf rust fungus</name>
    <dbReference type="NCBI Taxonomy" id="630390"/>
    <lineage>
        <taxon>Eukaryota</taxon>
        <taxon>Fungi</taxon>
        <taxon>Dikarya</taxon>
        <taxon>Basidiomycota</taxon>
        <taxon>Pucciniomycotina</taxon>
        <taxon>Pucciniomycetes</taxon>
        <taxon>Pucciniales</taxon>
        <taxon>Pucciniaceae</taxon>
        <taxon>Puccinia</taxon>
    </lineage>
</organism>
<evidence type="ECO:0000313" key="4">
    <source>
        <dbReference type="Proteomes" id="UP000005240"/>
    </source>
</evidence>
<name>A0A180G207_PUCT1</name>
<feature type="region of interest" description="Disordered" evidence="1">
    <location>
        <begin position="1"/>
        <end position="40"/>
    </location>
</feature>
<sequence>NKLTEAEAAKKQAQRTKSLPPGFFLSPYQEKKKRPHPATLPARKLEDHFDPKEAALKLLKTLDKAQQAAVEMYQATKAAYLNARDYDETKLSMKYLDQAISSFKIITDFLPWKVAISQYSDNWNPYKERTNLRVLRNNQEPRKAKSESSSKFNNYKIPKNKALGSKPYEKPNNKKKNSNKWKETFRMARVLMEVKDAIEE</sequence>
<reference evidence="3" key="4">
    <citation type="submission" date="2025-05" db="UniProtKB">
        <authorList>
            <consortium name="EnsemblFungi"/>
        </authorList>
    </citation>
    <scope>IDENTIFICATION</scope>
    <source>
        <strain evidence="3">isolate 1-1 / race 1 (BBBD)</strain>
    </source>
</reference>
<protein>
    <submittedName>
        <fullName evidence="2 3">Uncharacterized protein</fullName>
    </submittedName>
</protein>
<dbReference type="Proteomes" id="UP000005240">
    <property type="component" value="Unassembled WGS sequence"/>
</dbReference>
<feature type="non-terminal residue" evidence="2">
    <location>
        <position position="1"/>
    </location>
</feature>
<evidence type="ECO:0000313" key="3">
    <source>
        <dbReference type="EnsemblFungi" id="PTTG_06522-t43_1-p1"/>
    </source>
</evidence>
<dbReference type="EMBL" id="ADAS02000915">
    <property type="protein sequence ID" value="OAV86664.1"/>
    <property type="molecule type" value="Genomic_DNA"/>
</dbReference>
<accession>A0A180G207</accession>
<reference evidence="3 4" key="3">
    <citation type="journal article" date="2017" name="G3 (Bethesda)">
        <title>Comparative analysis highlights variable genome content of wheat rusts and divergence of the mating loci.</title>
        <authorList>
            <person name="Cuomo C.A."/>
            <person name="Bakkeren G."/>
            <person name="Khalil H.B."/>
            <person name="Panwar V."/>
            <person name="Joly D."/>
            <person name="Linning R."/>
            <person name="Sakthikumar S."/>
            <person name="Song X."/>
            <person name="Adiconis X."/>
            <person name="Fan L."/>
            <person name="Goldberg J.M."/>
            <person name="Levin J.Z."/>
            <person name="Young S."/>
            <person name="Zeng Q."/>
            <person name="Anikster Y."/>
            <person name="Bruce M."/>
            <person name="Wang M."/>
            <person name="Yin C."/>
            <person name="McCallum B."/>
            <person name="Szabo L.J."/>
            <person name="Hulbert S."/>
            <person name="Chen X."/>
            <person name="Fellers J.P."/>
        </authorList>
    </citation>
    <scope>NUCLEOTIDE SEQUENCE</scope>
    <source>
        <strain evidence="3">isolate 1-1 / race 1 (BBBD)</strain>
        <strain evidence="4">Isolate 1-1 / race 1 (BBBD)</strain>
    </source>
</reference>
<evidence type="ECO:0000256" key="1">
    <source>
        <dbReference type="SAM" id="MobiDB-lite"/>
    </source>
</evidence>
<feature type="compositionally biased region" description="Basic and acidic residues" evidence="1">
    <location>
        <begin position="1"/>
        <end position="10"/>
    </location>
</feature>
<evidence type="ECO:0000313" key="2">
    <source>
        <dbReference type="EMBL" id="OAV86664.1"/>
    </source>
</evidence>
<reference evidence="2" key="2">
    <citation type="submission" date="2016-05" db="EMBL/GenBank/DDBJ databases">
        <title>Comparative analysis highlights variable genome content of wheat rusts and divergence of the mating loci.</title>
        <authorList>
            <person name="Cuomo C.A."/>
            <person name="Bakkeren G."/>
            <person name="Szabo L."/>
            <person name="Khalil H."/>
            <person name="Joly D."/>
            <person name="Goldberg J."/>
            <person name="Young S."/>
            <person name="Zeng Q."/>
            <person name="Fellers J."/>
        </authorList>
    </citation>
    <scope>NUCLEOTIDE SEQUENCE [LARGE SCALE GENOMIC DNA]</scope>
    <source>
        <strain evidence="2">1-1 BBBD Race 1</strain>
    </source>
</reference>
<feature type="region of interest" description="Disordered" evidence="1">
    <location>
        <begin position="138"/>
        <end position="181"/>
    </location>
</feature>
<keyword evidence="4" id="KW-1185">Reference proteome</keyword>
<reference evidence="2" key="1">
    <citation type="submission" date="2009-11" db="EMBL/GenBank/DDBJ databases">
        <authorList>
            <consortium name="The Broad Institute Genome Sequencing Platform"/>
            <person name="Ward D."/>
            <person name="Feldgarden M."/>
            <person name="Earl A."/>
            <person name="Young S.K."/>
            <person name="Zeng Q."/>
            <person name="Koehrsen M."/>
            <person name="Alvarado L."/>
            <person name="Berlin A."/>
            <person name="Bochicchio J."/>
            <person name="Borenstein D."/>
            <person name="Chapman S.B."/>
            <person name="Chen Z."/>
            <person name="Engels R."/>
            <person name="Freedman E."/>
            <person name="Gellesch M."/>
            <person name="Goldberg J."/>
            <person name="Griggs A."/>
            <person name="Gujja S."/>
            <person name="Heilman E."/>
            <person name="Heiman D."/>
            <person name="Hepburn T."/>
            <person name="Howarth C."/>
            <person name="Jen D."/>
            <person name="Larson L."/>
            <person name="Lewis B."/>
            <person name="Mehta T."/>
            <person name="Park D."/>
            <person name="Pearson M."/>
            <person name="Roberts A."/>
            <person name="Saif S."/>
            <person name="Shea T."/>
            <person name="Shenoy N."/>
            <person name="Sisk P."/>
            <person name="Stolte C."/>
            <person name="Sykes S."/>
            <person name="Thomson T."/>
            <person name="Walk T."/>
            <person name="White J."/>
            <person name="Yandava C."/>
            <person name="Izard J."/>
            <person name="Baranova O.V."/>
            <person name="Blanton J.M."/>
            <person name="Tanner A.C."/>
            <person name="Dewhirst F.E."/>
            <person name="Haas B."/>
            <person name="Nusbaum C."/>
            <person name="Birren B."/>
        </authorList>
    </citation>
    <scope>NUCLEOTIDE SEQUENCE [LARGE SCALE GENOMIC DNA]</scope>
    <source>
        <strain evidence="2">1-1 BBBD Race 1</strain>
    </source>
</reference>
<dbReference type="AlphaFoldDB" id="A0A180G207"/>
<proteinExistence type="predicted"/>
<dbReference type="VEuPathDB" id="FungiDB:PTTG_06522"/>
<gene>
    <name evidence="2" type="ORF">PTTG_06522</name>
</gene>
<dbReference type="EnsemblFungi" id="PTTG_06522-t43_1">
    <property type="protein sequence ID" value="PTTG_06522-t43_1-p1"/>
    <property type="gene ID" value="PTTG_06522"/>
</dbReference>